<dbReference type="InParanoid" id="A0A369J5C9"/>
<keyword evidence="2" id="KW-1185">Reference proteome</keyword>
<dbReference type="AlphaFoldDB" id="A0A369J5C9"/>
<dbReference type="Proteomes" id="UP000076154">
    <property type="component" value="Unassembled WGS sequence"/>
</dbReference>
<evidence type="ECO:0000313" key="1">
    <source>
        <dbReference type="EMBL" id="RDB17251.1"/>
    </source>
</evidence>
<comment type="caution">
    <text evidence="1">The sequence shown here is derived from an EMBL/GenBank/DDBJ whole genome shotgun (WGS) entry which is preliminary data.</text>
</comment>
<gene>
    <name evidence="1" type="ORF">Hypma_001971</name>
</gene>
<organism evidence="1 2">
    <name type="scientific">Hypsizygus marmoreus</name>
    <name type="common">White beech mushroom</name>
    <name type="synonym">Agaricus marmoreus</name>
    <dbReference type="NCBI Taxonomy" id="39966"/>
    <lineage>
        <taxon>Eukaryota</taxon>
        <taxon>Fungi</taxon>
        <taxon>Dikarya</taxon>
        <taxon>Basidiomycota</taxon>
        <taxon>Agaricomycotina</taxon>
        <taxon>Agaricomycetes</taxon>
        <taxon>Agaricomycetidae</taxon>
        <taxon>Agaricales</taxon>
        <taxon>Tricholomatineae</taxon>
        <taxon>Lyophyllaceae</taxon>
        <taxon>Hypsizygus</taxon>
    </lineage>
</organism>
<proteinExistence type="predicted"/>
<name>A0A369J5C9_HYPMA</name>
<accession>A0A369J5C9</accession>
<evidence type="ECO:0000313" key="2">
    <source>
        <dbReference type="Proteomes" id="UP000076154"/>
    </source>
</evidence>
<reference evidence="1" key="1">
    <citation type="submission" date="2018-04" db="EMBL/GenBank/DDBJ databases">
        <title>Whole genome sequencing of Hypsizygus marmoreus.</title>
        <authorList>
            <person name="Choi I.-G."/>
            <person name="Min B."/>
            <person name="Kim J.-G."/>
            <person name="Kim S."/>
            <person name="Oh Y.-L."/>
            <person name="Kong W.-S."/>
            <person name="Park H."/>
            <person name="Jeong J."/>
            <person name="Song E.-S."/>
        </authorList>
    </citation>
    <scope>NUCLEOTIDE SEQUENCE [LARGE SCALE GENOMIC DNA]</scope>
    <source>
        <strain evidence="1">51987-8</strain>
    </source>
</reference>
<dbReference type="EMBL" id="LUEZ02000113">
    <property type="protein sequence ID" value="RDB17251.1"/>
    <property type="molecule type" value="Genomic_DNA"/>
</dbReference>
<protein>
    <submittedName>
        <fullName evidence="1">Uncharacterized protein</fullName>
    </submittedName>
</protein>
<sequence>MRVSTGLAGLEKFQACLHDVAENLPRELGRPNLPSSRALIIHSCYRSVPPQKHFLSIITESHKYTAYNHQSKDRHPSPRFITRYIPPLHTTLPIPHGARLPLNYSDTPEGWHLMDTISVGVFEAIDCTSHLSEDSLIRNPDRCPKAVFAVTNSVLSMGTQSHNRKSVRPVFTRTNTH</sequence>